<dbReference type="PANTHER" id="PTHR46157:SF8">
    <property type="entry name" value="GLUTATHIONE-REGULATED POTASSIUM-EFFLUX SYSTEM PROTEIN"/>
    <property type="match status" value="1"/>
</dbReference>
<feature type="transmembrane region" description="Helical" evidence="8">
    <location>
        <begin position="18"/>
        <end position="37"/>
    </location>
</feature>
<gene>
    <name evidence="10" type="ORF">KTQ36_09415</name>
</gene>
<evidence type="ECO:0000259" key="9">
    <source>
        <dbReference type="PROSITE" id="PS51201"/>
    </source>
</evidence>
<feature type="transmembrane region" description="Helical" evidence="8">
    <location>
        <begin position="233"/>
        <end position="250"/>
    </location>
</feature>
<keyword evidence="11" id="KW-1185">Reference proteome</keyword>
<dbReference type="PANTHER" id="PTHR46157">
    <property type="entry name" value="K(+) EFFLUX ANTIPORTER 3, CHLOROPLASTIC"/>
    <property type="match status" value="1"/>
</dbReference>
<keyword evidence="3 8" id="KW-0812">Transmembrane</keyword>
<evidence type="ECO:0000256" key="2">
    <source>
        <dbReference type="ARBA" id="ARBA00022538"/>
    </source>
</evidence>
<feature type="transmembrane region" description="Helical" evidence="8">
    <location>
        <begin position="311"/>
        <end position="333"/>
    </location>
</feature>
<keyword evidence="6 8" id="KW-0472">Membrane</keyword>
<dbReference type="InterPro" id="IPR006153">
    <property type="entry name" value="Cation/H_exchanger_TM"/>
</dbReference>
<dbReference type="Pfam" id="PF02254">
    <property type="entry name" value="TrkA_N"/>
    <property type="match status" value="1"/>
</dbReference>
<organism evidence="10 11">
    <name type="scientific">Sphingomicrobium clamense</name>
    <dbReference type="NCBI Taxonomy" id="2851013"/>
    <lineage>
        <taxon>Bacteria</taxon>
        <taxon>Pseudomonadati</taxon>
        <taxon>Pseudomonadota</taxon>
        <taxon>Alphaproteobacteria</taxon>
        <taxon>Sphingomonadales</taxon>
        <taxon>Sphingomonadaceae</taxon>
        <taxon>Sphingomicrobium</taxon>
    </lineage>
</organism>
<dbReference type="PROSITE" id="PS51201">
    <property type="entry name" value="RCK_N"/>
    <property type="match status" value="1"/>
</dbReference>
<evidence type="ECO:0000313" key="10">
    <source>
        <dbReference type="EMBL" id="MBW0145511.1"/>
    </source>
</evidence>
<keyword evidence="2" id="KW-0406">Ion transport</keyword>
<evidence type="ECO:0000256" key="6">
    <source>
        <dbReference type="ARBA" id="ARBA00023136"/>
    </source>
</evidence>
<dbReference type="EMBL" id="JAHVAH010000001">
    <property type="protein sequence ID" value="MBW0145511.1"/>
    <property type="molecule type" value="Genomic_DNA"/>
</dbReference>
<feature type="transmembrane region" description="Helical" evidence="8">
    <location>
        <begin position="44"/>
        <end position="63"/>
    </location>
</feature>
<feature type="compositionally biased region" description="Acidic residues" evidence="7">
    <location>
        <begin position="593"/>
        <end position="607"/>
    </location>
</feature>
<name>A0ABS6V7P9_9SPHN</name>
<proteinExistence type="predicted"/>
<keyword evidence="2" id="KW-0813">Transport</keyword>
<dbReference type="Pfam" id="PF00999">
    <property type="entry name" value="Na_H_Exchanger"/>
    <property type="match status" value="1"/>
</dbReference>
<evidence type="ECO:0000256" key="1">
    <source>
        <dbReference type="ARBA" id="ARBA00004141"/>
    </source>
</evidence>
<reference evidence="10 11" key="1">
    <citation type="submission" date="2021-07" db="EMBL/GenBank/DDBJ databases">
        <title>The draft genome sequence of Sphingomicrobium sp. B8.</title>
        <authorList>
            <person name="Mu L."/>
        </authorList>
    </citation>
    <scope>NUCLEOTIDE SEQUENCE [LARGE SCALE GENOMIC DNA]</scope>
    <source>
        <strain evidence="10 11">B8</strain>
    </source>
</reference>
<feature type="transmembrane region" description="Helical" evidence="8">
    <location>
        <begin position="371"/>
        <end position="393"/>
    </location>
</feature>
<feature type="region of interest" description="Disordered" evidence="7">
    <location>
        <begin position="563"/>
        <end position="607"/>
    </location>
</feature>
<feature type="transmembrane region" description="Helical" evidence="8">
    <location>
        <begin position="100"/>
        <end position="123"/>
    </location>
</feature>
<sequence>MAGEEAAAAANPHAATGLLLMDGAIMLGAALLFVTIFRRFGLGATLGYIVGGAIIGPNLLGLVGNAESVMSVSEFGIALLLFIVGLELHPSRLWRLRRDIFGLGLAQVVTCGLALSALIYAFLGFSLEASLAIGLPLGLSSTAQVLPMLRSTGELHQPHGERAFSVLLLQDISIVPLITIIAALSRAPADPSAPSGFVLALYTVGAIVGLILIGRFVLNPFFRLIGKIGERELFVVAGLFTVVGAAALMHALHLSAALGAFIAGVMLAESPYRHELESDVEPFRSILLGFFFISVGMLLDIGVILERPLMIVAIAAAIVVVKGSILFGLGRLFGMAQREALKFALLLSQAGEFGFVLLAQAQGAQLILGEAVSLFGAVITLSMASTPFLMMIIDRMEAREVDRGEGMDGPESAPNKGVIVVGYGRFGQTVAQMLMAKRFGVTLIDSKSDQIEMAGEFGSKVYYGDGTQIDLLRTAGAENARAILYCNDGRELTKEKLESVMEHFPQAAVMVRSFDRRHSISLDGLDLAFCVRELFESAVLMGKAALAELGVSQPEVERVETEYRKRDAERLERQSQSGDLHAGKELTFSDDNALPEENEPEPESKED</sequence>
<feature type="transmembrane region" description="Helical" evidence="8">
    <location>
        <begin position="163"/>
        <end position="185"/>
    </location>
</feature>
<feature type="transmembrane region" description="Helical" evidence="8">
    <location>
        <begin position="197"/>
        <end position="221"/>
    </location>
</feature>
<evidence type="ECO:0000256" key="8">
    <source>
        <dbReference type="SAM" id="Phobius"/>
    </source>
</evidence>
<dbReference type="InterPro" id="IPR003148">
    <property type="entry name" value="RCK_N"/>
</dbReference>
<keyword evidence="4" id="KW-0630">Potassium</keyword>
<feature type="transmembrane region" description="Helical" evidence="8">
    <location>
        <begin position="286"/>
        <end position="305"/>
    </location>
</feature>
<feature type="domain" description="RCK N-terminal" evidence="9">
    <location>
        <begin position="415"/>
        <end position="533"/>
    </location>
</feature>
<protein>
    <submittedName>
        <fullName evidence="10">Cation:proton antiporter</fullName>
    </submittedName>
</protein>
<comment type="caution">
    <text evidence="10">The sequence shown here is derived from an EMBL/GenBank/DDBJ whole genome shotgun (WGS) entry which is preliminary data.</text>
</comment>
<comment type="subcellular location">
    <subcellularLocation>
        <location evidence="1">Membrane</location>
        <topology evidence="1">Multi-pass membrane protein</topology>
    </subcellularLocation>
</comment>
<keyword evidence="2" id="KW-0633">Potassium transport</keyword>
<accession>A0ABS6V7P9</accession>
<feature type="transmembrane region" description="Helical" evidence="8">
    <location>
        <begin position="69"/>
        <end position="88"/>
    </location>
</feature>
<evidence type="ECO:0000256" key="4">
    <source>
        <dbReference type="ARBA" id="ARBA00022958"/>
    </source>
</evidence>
<feature type="transmembrane region" description="Helical" evidence="8">
    <location>
        <begin position="129"/>
        <end position="151"/>
    </location>
</feature>
<feature type="compositionally biased region" description="Basic and acidic residues" evidence="7">
    <location>
        <begin position="563"/>
        <end position="573"/>
    </location>
</feature>
<keyword evidence="5 8" id="KW-1133">Transmembrane helix</keyword>
<evidence type="ECO:0000313" key="11">
    <source>
        <dbReference type="Proteomes" id="UP000698028"/>
    </source>
</evidence>
<dbReference type="RefSeq" id="WP_218633410.1">
    <property type="nucleotide sequence ID" value="NZ_JAHVAH010000001.1"/>
</dbReference>
<dbReference type="Proteomes" id="UP000698028">
    <property type="component" value="Unassembled WGS sequence"/>
</dbReference>
<evidence type="ECO:0000256" key="5">
    <source>
        <dbReference type="ARBA" id="ARBA00022989"/>
    </source>
</evidence>
<evidence type="ECO:0000256" key="3">
    <source>
        <dbReference type="ARBA" id="ARBA00022692"/>
    </source>
</evidence>
<evidence type="ECO:0000256" key="7">
    <source>
        <dbReference type="SAM" id="MobiDB-lite"/>
    </source>
</evidence>